<gene>
    <name evidence="1" type="ORF">ACFQEV_00110</name>
</gene>
<accession>A0ABD5TYC3</accession>
<dbReference type="EMBL" id="JBHSXH010000001">
    <property type="protein sequence ID" value="MFC6823412.1"/>
    <property type="molecule type" value="Genomic_DNA"/>
</dbReference>
<sequence>MNQTNRTIAMIGLEIGETTVEVGDDVVGRALVDQFDRVHRTSVAEADVTIEFRRGFVRPPDGCVEIHGGLWVDGDELFVDGRGGSVAFGPFGEILDRIGRAGHQARIRGNPLRGPVEVTVFYDERAVGSDHRLLRQLVRSYDKNYASRPEVVAVKLIEDLVEALLHQRLLSRGSGLFHASGVVRDGEATLFAGWGGVGKSDVSGELVREYGYDLLGDDLVIVSEDGTASPYRGRMRASPESIADGEATYEEVMNGRGLLDRGQWRIRERLGGSTAVRRNVLPSSLTGHSADADELSQSPVATVVNLIVEDRETIHVERTTPEDVAERGASTVMAELQPFTDKMRAVHAATPTHWPDLREVAERSDQTYRGALTAADTYLVSVPPEVSGPQLADELSNRVLSDAD</sequence>
<dbReference type="Gene3D" id="3.40.50.300">
    <property type="entry name" value="P-loop containing nucleotide triphosphate hydrolases"/>
    <property type="match status" value="1"/>
</dbReference>
<organism evidence="1 2">
    <name type="scientific">Halopelagius fulvigenes</name>
    <dbReference type="NCBI Taxonomy" id="1198324"/>
    <lineage>
        <taxon>Archaea</taxon>
        <taxon>Methanobacteriati</taxon>
        <taxon>Methanobacteriota</taxon>
        <taxon>Stenosarchaea group</taxon>
        <taxon>Halobacteria</taxon>
        <taxon>Halobacteriales</taxon>
        <taxon>Haloferacaceae</taxon>
    </lineage>
</organism>
<protein>
    <submittedName>
        <fullName evidence="1">Uncharacterized protein</fullName>
    </submittedName>
</protein>
<comment type="caution">
    <text evidence="1">The sequence shown here is derived from an EMBL/GenBank/DDBJ whole genome shotgun (WGS) entry which is preliminary data.</text>
</comment>
<proteinExistence type="predicted"/>
<dbReference type="RefSeq" id="WP_379691839.1">
    <property type="nucleotide sequence ID" value="NZ_JBHSXH010000001.1"/>
</dbReference>
<evidence type="ECO:0000313" key="1">
    <source>
        <dbReference type="EMBL" id="MFC6823412.1"/>
    </source>
</evidence>
<name>A0ABD5TYC3_9EURY</name>
<dbReference type="Proteomes" id="UP001596408">
    <property type="component" value="Unassembled WGS sequence"/>
</dbReference>
<keyword evidence="2" id="KW-1185">Reference proteome</keyword>
<evidence type="ECO:0000313" key="2">
    <source>
        <dbReference type="Proteomes" id="UP001596408"/>
    </source>
</evidence>
<reference evidence="1 2" key="1">
    <citation type="journal article" date="2019" name="Int. J. Syst. Evol. Microbiol.">
        <title>The Global Catalogue of Microorganisms (GCM) 10K type strain sequencing project: providing services to taxonomists for standard genome sequencing and annotation.</title>
        <authorList>
            <consortium name="The Broad Institute Genomics Platform"/>
            <consortium name="The Broad Institute Genome Sequencing Center for Infectious Disease"/>
            <person name="Wu L."/>
            <person name="Ma J."/>
        </authorList>
    </citation>
    <scope>NUCLEOTIDE SEQUENCE [LARGE SCALE GENOMIC DNA]</scope>
    <source>
        <strain evidence="1 2">YIM 94188</strain>
    </source>
</reference>
<dbReference type="AlphaFoldDB" id="A0ABD5TYC3"/>
<dbReference type="SUPFAM" id="SSF53795">
    <property type="entry name" value="PEP carboxykinase-like"/>
    <property type="match status" value="1"/>
</dbReference>
<dbReference type="InterPro" id="IPR027417">
    <property type="entry name" value="P-loop_NTPase"/>
</dbReference>